<comment type="similarity">
    <text evidence="5">Belongs to the CheB family.</text>
</comment>
<feature type="active site" evidence="5 6">
    <location>
        <position position="345"/>
    </location>
</feature>
<dbReference type="SUPFAM" id="SSF52172">
    <property type="entry name" value="CheY-like"/>
    <property type="match status" value="1"/>
</dbReference>
<dbReference type="EMBL" id="JAANNP010000086">
    <property type="protein sequence ID" value="NHC16054.1"/>
    <property type="molecule type" value="Genomic_DNA"/>
</dbReference>
<comment type="caution">
    <text evidence="11">The sequence shown here is derived from an EMBL/GenBank/DDBJ whole genome shotgun (WGS) entry which is preliminary data.</text>
</comment>
<sequence>MRCGSGPTTRIYPSRTGWLVGDIRVLVVDDSAVVRRIVAQVLDAEPGISVVGTAQNGRIALEKLTELSPDAVTLDIEMPELDGLGTLKELRKTHPRTPVIMFSTLTERGASATIEALSLGASDYVTKPSNTTALTQSVRSVREQLVPKLRSLCGGAALPGGMPAAAQPGRRYGAAAAATGPAGAMAASARRPGTAGRPAPGAPTARLTPAAKRPDILVIGSSTGGPEALARVLGGLPASLPVPVAVVQHMPPIFTRLLAERLSRSSALDVREAAQDDQLVPGRVLIAPGDRHLEVVRRGTGLYANLTTAPPENFCRPAVDVLFRSVATVFGGSVLAVVLTGMGSDGKLGAQVLKTRGARVLAQDQSTSVVWGMPGAVTTAGLADAVLPLDAVPGAIVDSIGLAGRPRSAGATEAALTRGTRA</sequence>
<dbReference type="EC" id="3.5.1.44" evidence="5"/>
<feature type="region of interest" description="Disordered" evidence="8">
    <location>
        <begin position="187"/>
        <end position="207"/>
    </location>
</feature>
<dbReference type="Gene3D" id="3.40.50.180">
    <property type="entry name" value="Methylesterase CheB, C-terminal domain"/>
    <property type="match status" value="1"/>
</dbReference>
<evidence type="ECO:0000259" key="9">
    <source>
        <dbReference type="PROSITE" id="PS50110"/>
    </source>
</evidence>
<keyword evidence="3 5" id="KW-0378">Hydrolase</keyword>
<dbReference type="Pfam" id="PF01339">
    <property type="entry name" value="CheB_methylest"/>
    <property type="match status" value="1"/>
</dbReference>
<feature type="active site" evidence="5 6">
    <location>
        <position position="249"/>
    </location>
</feature>
<evidence type="ECO:0000256" key="7">
    <source>
        <dbReference type="PROSITE-ProRule" id="PRU00169"/>
    </source>
</evidence>
<dbReference type="Pfam" id="PF00072">
    <property type="entry name" value="Response_reg"/>
    <property type="match status" value="1"/>
</dbReference>
<evidence type="ECO:0000256" key="8">
    <source>
        <dbReference type="SAM" id="MobiDB-lite"/>
    </source>
</evidence>
<evidence type="ECO:0000313" key="11">
    <source>
        <dbReference type="EMBL" id="NHC16054.1"/>
    </source>
</evidence>
<evidence type="ECO:0000256" key="5">
    <source>
        <dbReference type="HAMAP-Rule" id="MF_00099"/>
    </source>
</evidence>
<evidence type="ECO:0000256" key="1">
    <source>
        <dbReference type="ARBA" id="ARBA00022490"/>
    </source>
</evidence>
<dbReference type="PROSITE" id="PS50122">
    <property type="entry name" value="CHEB"/>
    <property type="match status" value="1"/>
</dbReference>
<dbReference type="Gene3D" id="3.40.50.2300">
    <property type="match status" value="1"/>
</dbReference>
<feature type="domain" description="Response regulatory" evidence="9">
    <location>
        <begin position="24"/>
        <end position="142"/>
    </location>
</feature>
<keyword evidence="12" id="KW-1185">Reference proteome</keyword>
<dbReference type="PANTHER" id="PTHR42872">
    <property type="entry name" value="PROTEIN-GLUTAMATE METHYLESTERASE/PROTEIN-GLUTAMINE GLUTAMINASE"/>
    <property type="match status" value="1"/>
</dbReference>
<proteinExistence type="inferred from homology"/>
<dbReference type="CDD" id="cd16432">
    <property type="entry name" value="CheB_Rec"/>
    <property type="match status" value="1"/>
</dbReference>
<feature type="modified residue" description="4-aspartylphosphate" evidence="5 7">
    <location>
        <position position="75"/>
    </location>
</feature>
<dbReference type="InterPro" id="IPR035909">
    <property type="entry name" value="CheB_C"/>
</dbReference>
<comment type="domain">
    <text evidence="5">Contains a C-terminal catalytic domain, and an N-terminal region which modulates catalytic activity.</text>
</comment>
<dbReference type="SUPFAM" id="SSF52738">
    <property type="entry name" value="Methylesterase CheB, C-terminal domain"/>
    <property type="match status" value="1"/>
</dbReference>
<evidence type="ECO:0000256" key="6">
    <source>
        <dbReference type="PROSITE-ProRule" id="PRU00050"/>
    </source>
</evidence>
<comment type="function">
    <text evidence="5">Involved in chemotaxis. Part of a chemotaxis signal transduction system that modulates chemotaxis in response to various stimuli. Catalyzes the demethylation of specific methylglutamate residues introduced into the chemoreceptors (methyl-accepting chemotaxis proteins or MCP) by CheR. Also mediates the irreversible deamidation of specific glutamine residues to glutamic acid.</text>
</comment>
<dbReference type="PROSITE" id="PS50110">
    <property type="entry name" value="RESPONSE_REGULATORY"/>
    <property type="match status" value="1"/>
</dbReference>
<evidence type="ECO:0000256" key="4">
    <source>
        <dbReference type="ARBA" id="ARBA00048267"/>
    </source>
</evidence>
<name>A0ABX0GYP4_9ACTN</name>
<dbReference type="PANTHER" id="PTHR42872:SF6">
    <property type="entry name" value="PROTEIN-GLUTAMATE METHYLESTERASE_PROTEIN-GLUTAMINE GLUTAMINASE"/>
    <property type="match status" value="1"/>
</dbReference>
<keyword evidence="1 5" id="KW-0963">Cytoplasm</keyword>
<feature type="active site" evidence="5 6">
    <location>
        <position position="222"/>
    </location>
</feature>
<comment type="catalytic activity">
    <reaction evidence="5">
        <text>L-glutaminyl-[protein] + H2O = L-glutamyl-[protein] + NH4(+)</text>
        <dbReference type="Rhea" id="RHEA:16441"/>
        <dbReference type="Rhea" id="RHEA-COMP:10207"/>
        <dbReference type="Rhea" id="RHEA-COMP:10208"/>
        <dbReference type="ChEBI" id="CHEBI:15377"/>
        <dbReference type="ChEBI" id="CHEBI:28938"/>
        <dbReference type="ChEBI" id="CHEBI:29973"/>
        <dbReference type="ChEBI" id="CHEBI:30011"/>
        <dbReference type="EC" id="3.5.1.44"/>
    </reaction>
</comment>
<dbReference type="SMART" id="SM00448">
    <property type="entry name" value="REC"/>
    <property type="match status" value="1"/>
</dbReference>
<comment type="subcellular location">
    <subcellularLocation>
        <location evidence="5">Cytoplasm</location>
    </subcellularLocation>
</comment>
<dbReference type="NCBIfam" id="NF001965">
    <property type="entry name" value="PRK00742.1"/>
    <property type="match status" value="1"/>
</dbReference>
<accession>A0ABX0GYP4</accession>
<dbReference type="InterPro" id="IPR001789">
    <property type="entry name" value="Sig_transdc_resp-reg_receiver"/>
</dbReference>
<reference evidence="11 12" key="1">
    <citation type="submission" date="2020-03" db="EMBL/GenBank/DDBJ databases">
        <title>Two novel Motilibacter sp.</title>
        <authorList>
            <person name="Liu S."/>
        </authorList>
    </citation>
    <scope>NUCLEOTIDE SEQUENCE [LARGE SCALE GENOMIC DNA]</scope>
    <source>
        <strain evidence="11 12">E257</strain>
    </source>
</reference>
<comment type="PTM">
    <text evidence="5">Phosphorylated by CheA. Phosphorylation of the N-terminal regulatory domain activates the methylesterase activity.</text>
</comment>
<dbReference type="InterPro" id="IPR000673">
    <property type="entry name" value="Sig_transdc_resp-reg_Me-estase"/>
</dbReference>
<organism evidence="11 12">
    <name type="scientific">Motilibacter deserti</name>
    <dbReference type="NCBI Taxonomy" id="2714956"/>
    <lineage>
        <taxon>Bacteria</taxon>
        <taxon>Bacillati</taxon>
        <taxon>Actinomycetota</taxon>
        <taxon>Actinomycetes</taxon>
        <taxon>Motilibacterales</taxon>
        <taxon>Motilibacteraceae</taxon>
        <taxon>Motilibacter</taxon>
    </lineage>
</organism>
<dbReference type="HAMAP" id="MF_00099">
    <property type="entry name" value="CheB_chemtxs"/>
    <property type="match status" value="1"/>
</dbReference>
<evidence type="ECO:0000313" key="12">
    <source>
        <dbReference type="Proteomes" id="UP000800981"/>
    </source>
</evidence>
<evidence type="ECO:0000256" key="2">
    <source>
        <dbReference type="ARBA" id="ARBA00022500"/>
    </source>
</evidence>
<dbReference type="Proteomes" id="UP000800981">
    <property type="component" value="Unassembled WGS sequence"/>
</dbReference>
<dbReference type="CDD" id="cd17541">
    <property type="entry name" value="REC_CheB-like"/>
    <property type="match status" value="1"/>
</dbReference>
<keyword evidence="5 7" id="KW-0597">Phosphoprotein</keyword>
<comment type="catalytic activity">
    <reaction evidence="4 5">
        <text>[protein]-L-glutamate 5-O-methyl ester + H2O = L-glutamyl-[protein] + methanol + H(+)</text>
        <dbReference type="Rhea" id="RHEA:23236"/>
        <dbReference type="Rhea" id="RHEA-COMP:10208"/>
        <dbReference type="Rhea" id="RHEA-COMP:10311"/>
        <dbReference type="ChEBI" id="CHEBI:15377"/>
        <dbReference type="ChEBI" id="CHEBI:15378"/>
        <dbReference type="ChEBI" id="CHEBI:17790"/>
        <dbReference type="ChEBI" id="CHEBI:29973"/>
        <dbReference type="ChEBI" id="CHEBI:82795"/>
        <dbReference type="EC" id="3.1.1.61"/>
    </reaction>
</comment>
<keyword evidence="2 5" id="KW-0145">Chemotaxis</keyword>
<dbReference type="EC" id="3.1.1.61" evidence="5"/>
<feature type="domain" description="CheB-type methylesterase" evidence="10">
    <location>
        <begin position="198"/>
        <end position="403"/>
    </location>
</feature>
<evidence type="ECO:0000256" key="3">
    <source>
        <dbReference type="ARBA" id="ARBA00022801"/>
    </source>
</evidence>
<dbReference type="InterPro" id="IPR008248">
    <property type="entry name" value="CheB-like"/>
</dbReference>
<gene>
    <name evidence="5" type="primary">cheB</name>
    <name evidence="11" type="ORF">G9H71_19910</name>
</gene>
<protein>
    <recommendedName>
        <fullName evidence="5">Protein-glutamate methylesterase/protein-glutamine glutaminase</fullName>
        <ecNumber evidence="5">3.1.1.61</ecNumber>
        <ecNumber evidence="5">3.5.1.44</ecNumber>
    </recommendedName>
</protein>
<dbReference type="InterPro" id="IPR011006">
    <property type="entry name" value="CheY-like_superfamily"/>
</dbReference>
<evidence type="ECO:0000259" key="10">
    <source>
        <dbReference type="PROSITE" id="PS50122"/>
    </source>
</evidence>